<accession>A0A9X2F046</accession>
<dbReference type="InterPro" id="IPR028974">
    <property type="entry name" value="TSP_type-3_rpt"/>
</dbReference>
<name>A0A9X2F046_9SPHI</name>
<dbReference type="GO" id="GO:0005509">
    <property type="term" value="F:calcium ion binding"/>
    <property type="evidence" value="ECO:0007669"/>
    <property type="project" value="InterPro"/>
</dbReference>
<dbReference type="InterPro" id="IPR036737">
    <property type="entry name" value="OmpA-like_sf"/>
</dbReference>
<proteinExistence type="predicted"/>
<keyword evidence="5" id="KW-1185">Reference proteome</keyword>
<dbReference type="SUPFAM" id="SSF103647">
    <property type="entry name" value="TSP type-3 repeat"/>
    <property type="match status" value="1"/>
</dbReference>
<dbReference type="PROSITE" id="PS51123">
    <property type="entry name" value="OMPA_2"/>
    <property type="match status" value="1"/>
</dbReference>
<protein>
    <submittedName>
        <fullName evidence="4">DUF5723 family protein</fullName>
    </submittedName>
</protein>
<dbReference type="GO" id="GO:0007155">
    <property type="term" value="P:cell adhesion"/>
    <property type="evidence" value="ECO:0007669"/>
    <property type="project" value="InterPro"/>
</dbReference>
<evidence type="ECO:0000256" key="2">
    <source>
        <dbReference type="PROSITE-ProRule" id="PRU00473"/>
    </source>
</evidence>
<organism evidence="4 5">
    <name type="scientific">Solitalea agri</name>
    <dbReference type="NCBI Taxonomy" id="2953739"/>
    <lineage>
        <taxon>Bacteria</taxon>
        <taxon>Pseudomonadati</taxon>
        <taxon>Bacteroidota</taxon>
        <taxon>Sphingobacteriia</taxon>
        <taxon>Sphingobacteriales</taxon>
        <taxon>Sphingobacteriaceae</taxon>
        <taxon>Solitalea</taxon>
    </lineage>
</organism>
<dbReference type="InterPro" id="IPR003367">
    <property type="entry name" value="Thrombospondin_3-like_rpt"/>
</dbReference>
<evidence type="ECO:0000313" key="5">
    <source>
        <dbReference type="Proteomes" id="UP001155182"/>
    </source>
</evidence>
<comment type="caution">
    <text evidence="4">The sequence shown here is derived from an EMBL/GenBank/DDBJ whole genome shotgun (WGS) entry which is preliminary data.</text>
</comment>
<dbReference type="Proteomes" id="UP001155182">
    <property type="component" value="Unassembled WGS sequence"/>
</dbReference>
<dbReference type="EMBL" id="JAMWYS010000024">
    <property type="protein sequence ID" value="MCO4292262.1"/>
    <property type="molecule type" value="Genomic_DNA"/>
</dbReference>
<dbReference type="SUPFAM" id="SSF103088">
    <property type="entry name" value="OmpA-like"/>
    <property type="match status" value="1"/>
</dbReference>
<dbReference type="AlphaFoldDB" id="A0A9X2F046"/>
<gene>
    <name evidence="4" type="ORF">NF867_05220</name>
</gene>
<dbReference type="Gene3D" id="4.10.1080.10">
    <property type="entry name" value="TSP type-3 repeat"/>
    <property type="match status" value="1"/>
</dbReference>
<dbReference type="GO" id="GO:0016020">
    <property type="term" value="C:membrane"/>
    <property type="evidence" value="ECO:0007669"/>
    <property type="project" value="UniProtKB-UniRule"/>
</dbReference>
<reference evidence="4" key="1">
    <citation type="submission" date="2022-06" db="EMBL/GenBank/DDBJ databases">
        <title>Solitalea sp. MAHUQ-68 isolated from rhizospheric soil.</title>
        <authorList>
            <person name="Huq M.A."/>
        </authorList>
    </citation>
    <scope>NUCLEOTIDE SEQUENCE</scope>
    <source>
        <strain evidence="4">MAHUQ-68</strain>
    </source>
</reference>
<dbReference type="PANTHER" id="PTHR30329:SF21">
    <property type="entry name" value="LIPOPROTEIN YIAD-RELATED"/>
    <property type="match status" value="1"/>
</dbReference>
<dbReference type="RefSeq" id="WP_252586544.1">
    <property type="nucleotide sequence ID" value="NZ_JAMWYS010000024.1"/>
</dbReference>
<dbReference type="InterPro" id="IPR043781">
    <property type="entry name" value="DUF5723"/>
</dbReference>
<keyword evidence="2" id="KW-0472">Membrane</keyword>
<dbReference type="Pfam" id="PF18990">
    <property type="entry name" value="DUF5723"/>
    <property type="match status" value="1"/>
</dbReference>
<dbReference type="Pfam" id="PF00691">
    <property type="entry name" value="OmpA"/>
    <property type="match status" value="1"/>
</dbReference>
<dbReference type="PANTHER" id="PTHR30329">
    <property type="entry name" value="STATOR ELEMENT OF FLAGELLAR MOTOR COMPLEX"/>
    <property type="match status" value="1"/>
</dbReference>
<sequence>MRRLYSLFLFFLIFCSTISISKAQQFLSLRGSNYAGIYNVYYNPAEIVDSRYTFDFNLVSFSGSFTNDFGTLNRNYFFDKGFLKLNVKDEIDPYLSFADDNKMRSGLGNTTVFGPSFMFTFGKKRQYSFGLFTKANAFVNVDGVSGEFSTLAQDDFKNDALQGKPIVLNNFQTSAIGYGEIGATFGRVLLNKEKNFLKGAVSVKYVRGYASAYINSKQISMQVNDPENGIAKITTDLSIGHSNNFDPNTGDFQSDKIGGSASAAFDLGLVYEFRPKYRNFYYEMDQVKNRVRQDVNKYMFKAAISVTDIGGPLKFEKGNFSRDYKINRDNYDMSGLPDPTDLKEFTDYLDADFGNSGVKEKNYKFSLPTALNANFDYHVWRGIYLNANAYVPMNDKSKVSAHYVNMYSFTPRVETGHFGVYLPVTYSGHQDLNMGFTLRMGTFMIGTNTIAPVFGKEDIKAADIHFGVRIPVLKKHPRDRDNDLISDRKDKCKKVPGEVQFWGCPDTDKDGIQDKEDKCPEVAGKAEFGGCPDTDNDGIQDSEDKCPTVAGKAEFGGCPDTDNDGVVDSEDKCPEIAGKKEFGGCPDTDNDGIIDSEDKCPDLAGPKELGGCPDTDGDGIVDPQDKCPNEKGLPELNGCPLRDADGDGVKDEVDACPSVAGPVENKGCPYPDTDGDGVLDKDDQCPITPGDPANHGCPVIKEETKMILEKAFDNLEFTTGNAIIKKVSFASLTDLASIMKENPEYILKIEGHTDNVGKRATNMLLSKNRANAVKNYLVKKGVAANRFKVNSFGPDKPIADNATAEGRQQNRRVEMTVIFK</sequence>
<feature type="domain" description="OmpA-like" evidence="3">
    <location>
        <begin position="704"/>
        <end position="820"/>
    </location>
</feature>
<dbReference type="CDD" id="cd07185">
    <property type="entry name" value="OmpA_C-like"/>
    <property type="match status" value="1"/>
</dbReference>
<evidence type="ECO:0000259" key="3">
    <source>
        <dbReference type="PROSITE" id="PS51123"/>
    </source>
</evidence>
<dbReference type="Gene3D" id="3.30.1330.60">
    <property type="entry name" value="OmpA-like domain"/>
    <property type="match status" value="1"/>
</dbReference>
<dbReference type="InterPro" id="IPR006665">
    <property type="entry name" value="OmpA-like"/>
</dbReference>
<dbReference type="Pfam" id="PF02412">
    <property type="entry name" value="TSP_3"/>
    <property type="match status" value="4"/>
</dbReference>
<keyword evidence="1" id="KW-0732">Signal</keyword>
<dbReference type="InterPro" id="IPR050330">
    <property type="entry name" value="Bact_OuterMem_StrucFunc"/>
</dbReference>
<evidence type="ECO:0000313" key="4">
    <source>
        <dbReference type="EMBL" id="MCO4292262.1"/>
    </source>
</evidence>
<evidence type="ECO:0000256" key="1">
    <source>
        <dbReference type="ARBA" id="ARBA00022729"/>
    </source>
</evidence>